<reference evidence="5 6" key="1">
    <citation type="submission" date="2024-03" db="EMBL/GenBank/DDBJ databases">
        <title>Human intestinal bacterial collection.</title>
        <authorList>
            <person name="Pauvert C."/>
            <person name="Hitch T.C.A."/>
            <person name="Clavel T."/>
        </authorList>
    </citation>
    <scope>NUCLEOTIDE SEQUENCE [LARGE SCALE GENOMIC DNA]</scope>
    <source>
        <strain evidence="5 6">CLA-AA-H192</strain>
    </source>
</reference>
<dbReference type="NCBIfam" id="TIGR00350">
    <property type="entry name" value="lytR_cpsA_psr"/>
    <property type="match status" value="1"/>
</dbReference>
<accession>A0ABV1G7J5</accession>
<proteinExistence type="inferred from homology"/>
<evidence type="ECO:0000313" key="5">
    <source>
        <dbReference type="EMBL" id="MEQ2511386.1"/>
    </source>
</evidence>
<name>A0ABV1G7J5_9FIRM</name>
<evidence type="ECO:0000256" key="1">
    <source>
        <dbReference type="ARBA" id="ARBA00006068"/>
    </source>
</evidence>
<feature type="transmembrane region" description="Helical" evidence="3">
    <location>
        <begin position="149"/>
        <end position="171"/>
    </location>
</feature>
<feature type="compositionally biased region" description="Basic and acidic residues" evidence="2">
    <location>
        <begin position="108"/>
        <end position="122"/>
    </location>
</feature>
<dbReference type="InterPro" id="IPR004474">
    <property type="entry name" value="LytR_CpsA_psr"/>
</dbReference>
<evidence type="ECO:0000256" key="3">
    <source>
        <dbReference type="SAM" id="Phobius"/>
    </source>
</evidence>
<keyword evidence="6" id="KW-1185">Reference proteome</keyword>
<dbReference type="InterPro" id="IPR050922">
    <property type="entry name" value="LytR/CpsA/Psr_CW_biosynth"/>
</dbReference>
<feature type="compositionally biased region" description="Low complexity" evidence="2">
    <location>
        <begin position="47"/>
        <end position="59"/>
    </location>
</feature>
<comment type="similarity">
    <text evidence="1">Belongs to the LytR/CpsA/Psr (LCP) family.</text>
</comment>
<dbReference type="RefSeq" id="WP_349136078.1">
    <property type="nucleotide sequence ID" value="NZ_JBBMFF010000229.1"/>
</dbReference>
<feature type="domain" description="Cell envelope-related transcriptional attenuator" evidence="4">
    <location>
        <begin position="202"/>
        <end position="353"/>
    </location>
</feature>
<evidence type="ECO:0000256" key="2">
    <source>
        <dbReference type="SAM" id="MobiDB-lite"/>
    </source>
</evidence>
<feature type="region of interest" description="Disordered" evidence="2">
    <location>
        <begin position="42"/>
        <end position="142"/>
    </location>
</feature>
<dbReference type="PANTHER" id="PTHR33392">
    <property type="entry name" value="POLYISOPRENYL-TEICHOIC ACID--PEPTIDOGLYCAN TEICHOIC ACID TRANSFERASE TAGU"/>
    <property type="match status" value="1"/>
</dbReference>
<comment type="caution">
    <text evidence="5">The sequence shown here is derived from an EMBL/GenBank/DDBJ whole genome shotgun (WGS) entry which is preliminary data.</text>
</comment>
<dbReference type="PANTHER" id="PTHR33392:SF6">
    <property type="entry name" value="POLYISOPRENYL-TEICHOIC ACID--PEPTIDOGLYCAN TEICHOIC ACID TRANSFERASE TAGU"/>
    <property type="match status" value="1"/>
</dbReference>
<dbReference type="Pfam" id="PF03816">
    <property type="entry name" value="LytR_cpsA_psr"/>
    <property type="match status" value="1"/>
</dbReference>
<sequence>MDPRNQPAQDDEDLLRDIRKILDDRHDADDPYERGFADKLYEDCEDPTLQTQQPPRRQQNSVSGPVIHAYNSDFRRGAAPQRREEPTTYLGPVEEDDYEPPRRQSQRSRREPERAPRREEQPRRHRAVPESGYDAEPPKKKKKHRFARGLGKLLLILLVLFALVIGVMLLLAKQPKAEETLGARRDGCSTILLAGTDKSGDRTDTVMLLSVDRSAKRLTLLSIPRDTKVNSSYTPHKINIAYGVNGKDQEGMEALMDYVTELVGFRPDGYVLIDLDVFVDLVDKMGGVKFDVPCDMDYSDPAQDLTIDLKAGMQRLNGEQAMGLVRFRSGYAMADLQRVNVQRDFMLAAMHQWVSVWNLWRLPSAARLLSAHTVTDLSTRNLVWLAESVALCGTSNLQTLTIPYTFSGDGMYVLADPYETADVVNAYLNPYEIDVSPDDIYGG</sequence>
<dbReference type="EMBL" id="JBBMFF010000229">
    <property type="protein sequence ID" value="MEQ2511386.1"/>
    <property type="molecule type" value="Genomic_DNA"/>
</dbReference>
<dbReference type="Gene3D" id="3.40.630.190">
    <property type="entry name" value="LCP protein"/>
    <property type="match status" value="1"/>
</dbReference>
<dbReference type="Proteomes" id="UP001491552">
    <property type="component" value="Unassembled WGS sequence"/>
</dbReference>
<protein>
    <submittedName>
        <fullName evidence="5">LCP family protein</fullName>
    </submittedName>
</protein>
<feature type="compositionally biased region" description="Basic and acidic residues" evidence="2">
    <location>
        <begin position="73"/>
        <end position="86"/>
    </location>
</feature>
<keyword evidence="3" id="KW-0472">Membrane</keyword>
<evidence type="ECO:0000259" key="4">
    <source>
        <dbReference type="Pfam" id="PF03816"/>
    </source>
</evidence>
<gene>
    <name evidence="5" type="ORF">WMO66_09025</name>
</gene>
<keyword evidence="3" id="KW-0812">Transmembrane</keyword>
<keyword evidence="3" id="KW-1133">Transmembrane helix</keyword>
<evidence type="ECO:0000313" key="6">
    <source>
        <dbReference type="Proteomes" id="UP001491552"/>
    </source>
</evidence>
<organism evidence="5 6">
    <name type="scientific">Faecousia intestinalis</name>
    <dbReference type="NCBI Taxonomy" id="3133167"/>
    <lineage>
        <taxon>Bacteria</taxon>
        <taxon>Bacillati</taxon>
        <taxon>Bacillota</taxon>
        <taxon>Clostridia</taxon>
        <taxon>Eubacteriales</taxon>
        <taxon>Oscillospiraceae</taxon>
        <taxon>Faecousia</taxon>
    </lineage>
</organism>